<evidence type="ECO:0000256" key="6">
    <source>
        <dbReference type="SAM" id="SignalP"/>
    </source>
</evidence>
<dbReference type="AlphaFoldDB" id="A0A9P0A3I8"/>
<feature type="active site" description="Proton acceptor" evidence="4">
    <location>
        <position position="244"/>
    </location>
</feature>
<dbReference type="InterPro" id="IPR020821">
    <property type="entry name" value="ENPP1-3/EXOG-like_nuc-like"/>
</dbReference>
<dbReference type="GO" id="GO:0006309">
    <property type="term" value="P:apoptotic DNA fragmentation"/>
    <property type="evidence" value="ECO:0007669"/>
    <property type="project" value="TreeGrafter"/>
</dbReference>
<evidence type="ECO:0000259" key="8">
    <source>
        <dbReference type="SMART" id="SM00892"/>
    </source>
</evidence>
<feature type="domain" description="DNA/RNA non-specific endonuclease/pyrophosphatase/phosphodiesterase" evidence="8">
    <location>
        <begin position="157"/>
        <end position="394"/>
    </location>
</feature>
<keyword evidence="3" id="KW-0378">Hydrolase</keyword>
<evidence type="ECO:0000256" key="5">
    <source>
        <dbReference type="PIRSR" id="PIRSR640255-2"/>
    </source>
</evidence>
<proteinExistence type="inferred from homology"/>
<keyword evidence="6" id="KW-0732">Signal</keyword>
<dbReference type="Gene3D" id="3.40.570.10">
    <property type="entry name" value="Extracellular Endonuclease, subunit A"/>
    <property type="match status" value="1"/>
</dbReference>
<dbReference type="GO" id="GO:0003676">
    <property type="term" value="F:nucleic acid binding"/>
    <property type="evidence" value="ECO:0007669"/>
    <property type="project" value="InterPro"/>
</dbReference>
<dbReference type="InterPro" id="IPR001604">
    <property type="entry name" value="Endo_G_ENPP1-like_dom"/>
</dbReference>
<name>A0A9P0A3I8_BEMTA</name>
<evidence type="ECO:0000259" key="7">
    <source>
        <dbReference type="SMART" id="SM00477"/>
    </source>
</evidence>
<dbReference type="GO" id="GO:0005743">
    <property type="term" value="C:mitochondrial inner membrane"/>
    <property type="evidence" value="ECO:0007669"/>
    <property type="project" value="TreeGrafter"/>
</dbReference>
<feature type="domain" description="ENPP1-3/EXOG-like endonuclease/phosphodiesterase" evidence="7">
    <location>
        <begin position="203"/>
        <end position="375"/>
    </location>
</feature>
<dbReference type="SMART" id="SM00892">
    <property type="entry name" value="Endonuclease_NS"/>
    <property type="match status" value="1"/>
</dbReference>
<dbReference type="GO" id="GO:0046872">
    <property type="term" value="F:metal ion binding"/>
    <property type="evidence" value="ECO:0007669"/>
    <property type="project" value="UniProtKB-KW"/>
</dbReference>
<evidence type="ECO:0000256" key="3">
    <source>
        <dbReference type="ARBA" id="ARBA00022759"/>
    </source>
</evidence>
<dbReference type="InterPro" id="IPR044929">
    <property type="entry name" value="DNA/RNA_non-sp_Endonuclease_sf"/>
</dbReference>
<keyword evidence="10" id="KW-1185">Reference proteome</keyword>
<dbReference type="GO" id="GO:0005634">
    <property type="term" value="C:nucleus"/>
    <property type="evidence" value="ECO:0007669"/>
    <property type="project" value="TreeGrafter"/>
</dbReference>
<feature type="binding site" evidence="5">
    <location>
        <position position="274"/>
    </location>
    <ligand>
        <name>Mg(2+)</name>
        <dbReference type="ChEBI" id="CHEBI:18420"/>
        <note>catalytic</note>
    </ligand>
</feature>
<dbReference type="PANTHER" id="PTHR13966:SF17">
    <property type="entry name" value="ENDONUCLEASE-RELATED"/>
    <property type="match status" value="1"/>
</dbReference>
<evidence type="ECO:0000256" key="1">
    <source>
        <dbReference type="ARBA" id="ARBA00010052"/>
    </source>
</evidence>
<dbReference type="EMBL" id="OU963871">
    <property type="protein sequence ID" value="CAH0383205.1"/>
    <property type="molecule type" value="Genomic_DNA"/>
</dbReference>
<comment type="similarity">
    <text evidence="1">Belongs to the DNA/RNA non-specific endonuclease family.</text>
</comment>
<evidence type="ECO:0000256" key="4">
    <source>
        <dbReference type="PIRSR" id="PIRSR640255-1"/>
    </source>
</evidence>
<accession>A0A9P0A3I8</accession>
<dbReference type="GO" id="GO:0004521">
    <property type="term" value="F:RNA endonuclease activity"/>
    <property type="evidence" value="ECO:0007669"/>
    <property type="project" value="TreeGrafter"/>
</dbReference>
<dbReference type="Proteomes" id="UP001152759">
    <property type="component" value="Chromosome 10"/>
</dbReference>
<dbReference type="InterPro" id="IPR040255">
    <property type="entry name" value="Non-specific_endonuclease"/>
</dbReference>
<dbReference type="SUPFAM" id="SSF54060">
    <property type="entry name" value="His-Me finger endonucleases"/>
    <property type="match status" value="1"/>
</dbReference>
<reference evidence="9" key="1">
    <citation type="submission" date="2021-12" db="EMBL/GenBank/DDBJ databases">
        <authorList>
            <person name="King R."/>
        </authorList>
    </citation>
    <scope>NUCLEOTIDE SEQUENCE</scope>
</reference>
<evidence type="ECO:0000313" key="10">
    <source>
        <dbReference type="Proteomes" id="UP001152759"/>
    </source>
</evidence>
<dbReference type="SMART" id="SM00477">
    <property type="entry name" value="NUC"/>
    <property type="match status" value="1"/>
</dbReference>
<dbReference type="GO" id="GO:0000014">
    <property type="term" value="F:single-stranded DNA endodeoxyribonuclease activity"/>
    <property type="evidence" value="ECO:0007669"/>
    <property type="project" value="TreeGrafter"/>
</dbReference>
<dbReference type="Pfam" id="PF01223">
    <property type="entry name" value="Endonuclease_NS"/>
    <property type="match status" value="1"/>
</dbReference>
<evidence type="ECO:0008006" key="11">
    <source>
        <dbReference type="Google" id="ProtNLM"/>
    </source>
</evidence>
<dbReference type="PANTHER" id="PTHR13966">
    <property type="entry name" value="ENDONUCLEASE RELATED"/>
    <property type="match status" value="1"/>
</dbReference>
<evidence type="ECO:0000313" key="9">
    <source>
        <dbReference type="EMBL" id="CAH0383205.1"/>
    </source>
</evidence>
<gene>
    <name evidence="9" type="ORF">BEMITA_LOCUS2670</name>
</gene>
<dbReference type="InterPro" id="IPR044925">
    <property type="entry name" value="His-Me_finger_sf"/>
</dbReference>
<feature type="signal peptide" evidence="6">
    <location>
        <begin position="1"/>
        <end position="19"/>
    </location>
</feature>
<evidence type="ECO:0000256" key="2">
    <source>
        <dbReference type="ARBA" id="ARBA00022722"/>
    </source>
</evidence>
<keyword evidence="3" id="KW-0255">Endonuclease</keyword>
<protein>
    <recommendedName>
        <fullName evidence="11">DNA/RNA non-specific endonuclease domain-containing protein</fullName>
    </recommendedName>
</protein>
<organism evidence="9 10">
    <name type="scientific">Bemisia tabaci</name>
    <name type="common">Sweetpotato whitefly</name>
    <name type="synonym">Aleurodes tabaci</name>
    <dbReference type="NCBI Taxonomy" id="7038"/>
    <lineage>
        <taxon>Eukaryota</taxon>
        <taxon>Metazoa</taxon>
        <taxon>Ecdysozoa</taxon>
        <taxon>Arthropoda</taxon>
        <taxon>Hexapoda</taxon>
        <taxon>Insecta</taxon>
        <taxon>Pterygota</taxon>
        <taxon>Neoptera</taxon>
        <taxon>Paraneoptera</taxon>
        <taxon>Hemiptera</taxon>
        <taxon>Sternorrhyncha</taxon>
        <taxon>Aleyrodoidea</taxon>
        <taxon>Aleyrodidae</taxon>
        <taxon>Aleyrodinae</taxon>
        <taxon>Bemisia</taxon>
    </lineage>
</organism>
<sequence>MIIPLLSLITILKIRDLSCAVAKSKSLIRKERSFDDFPLREPLYLRRVDGHLKYVMPSVDLELEKKEVKDGLQVFIQTDSKEELILACPGDKNKLRSQKTWRKKKQNTGSGTPKLIVFPIGRMECTERLPAVIDPSGHSCAKTGTQMEIGFQVGKDLVPLMSLCHDLIKADTLYVEHDLPSKICEATYFEPRPDFQEGPLPLYKDVPLKLIYTKEYQKKLFEELMGSELSEPLLTGKYFLARGHLAPKADFYYATWKWSTFFYANAAPQWQIINAGNWKSLENYVRKVAAKTGEDLRIITGTFGVLKMYSPKSRSSVEVLLHSNKVRVPAAFFKIIQSKATNKAIVAICSNDPFATKDTAPKELCKDIAAQNSWPDDKKEFSKGRIYFCDVGKFLKQVQTAPKISYKGILQGIEESLNPPTISRVQSGRERLERCLHSMLTRSKRMISRSVRVCRTP</sequence>
<feature type="chain" id="PRO_5040242468" description="DNA/RNA non-specific endonuclease domain-containing protein" evidence="6">
    <location>
        <begin position="20"/>
        <end position="457"/>
    </location>
</feature>
<keyword evidence="5" id="KW-0479">Metal-binding</keyword>
<keyword evidence="2" id="KW-0540">Nuclease</keyword>